<evidence type="ECO:0000256" key="6">
    <source>
        <dbReference type="ARBA" id="ARBA00023136"/>
    </source>
</evidence>
<evidence type="ECO:0000313" key="9">
    <source>
        <dbReference type="Proteomes" id="UP000023152"/>
    </source>
</evidence>
<evidence type="ECO:0000256" key="2">
    <source>
        <dbReference type="ARBA" id="ARBA00004442"/>
    </source>
</evidence>
<dbReference type="NCBIfam" id="TIGR01376">
    <property type="entry name" value="POMP_repeat"/>
    <property type="match status" value="1"/>
</dbReference>
<dbReference type="GO" id="GO:0005576">
    <property type="term" value="C:extracellular region"/>
    <property type="evidence" value="ECO:0007669"/>
    <property type="project" value="UniProtKB-SubCell"/>
</dbReference>
<dbReference type="PANTHER" id="PTHR11319:SF35">
    <property type="entry name" value="OUTER MEMBRANE PROTEIN PMPC-RELATED"/>
    <property type="match status" value="1"/>
</dbReference>
<keyword evidence="9" id="KW-1185">Reference proteome</keyword>
<keyword evidence="5" id="KW-0732">Signal</keyword>
<keyword evidence="6" id="KW-0472">Membrane</keyword>
<sequence>KVIVNESRFENNYNPHWSGGTLRVENIAKSVLIRKTHFVNGSAYIGGAILCSRVPVVELKDCIVEGNVAMAHGGAIYLDYAPVSSIDMTAVRTTFSNCSFRRNQASAKGGAIYTNFGVIQLHQSRFFNNYADFGVSFCCYCGVLSLNDQSSLEMTDCTLIGNRGLYGGVVYEFGGDNALKSINHSLFFQNVATIQGGALYLNSDNWLIHNSTFLNHTAHDSGGHFSRHNSYIQHILYISMYTHVHAFEQKKKNIQT</sequence>
<evidence type="ECO:0000256" key="5">
    <source>
        <dbReference type="ARBA" id="ARBA00022729"/>
    </source>
</evidence>
<dbReference type="SUPFAM" id="SSF51126">
    <property type="entry name" value="Pectin lyase-like"/>
    <property type="match status" value="1"/>
</dbReference>
<evidence type="ECO:0008006" key="10">
    <source>
        <dbReference type="Google" id="ProtNLM"/>
    </source>
</evidence>
<evidence type="ECO:0000256" key="1">
    <source>
        <dbReference type="ARBA" id="ARBA00004196"/>
    </source>
</evidence>
<reference evidence="8 9" key="1">
    <citation type="journal article" date="2013" name="Curr. Biol.">
        <title>The Genome of the Foraminiferan Reticulomyxa filosa.</title>
        <authorList>
            <person name="Glockner G."/>
            <person name="Hulsmann N."/>
            <person name="Schleicher M."/>
            <person name="Noegel A.A."/>
            <person name="Eichinger L."/>
            <person name="Gallinger C."/>
            <person name="Pawlowski J."/>
            <person name="Sierra R."/>
            <person name="Euteneuer U."/>
            <person name="Pillet L."/>
            <person name="Moustafa A."/>
            <person name="Platzer M."/>
            <person name="Groth M."/>
            <person name="Szafranski K."/>
            <person name="Schliwa M."/>
        </authorList>
    </citation>
    <scope>NUCLEOTIDE SEQUENCE [LARGE SCALE GENOMIC DNA]</scope>
</reference>
<evidence type="ECO:0000256" key="7">
    <source>
        <dbReference type="ARBA" id="ARBA00023237"/>
    </source>
</evidence>
<accession>X6M4E2</accession>
<gene>
    <name evidence="8" type="ORF">RFI_28891</name>
</gene>
<dbReference type="OrthoDB" id="509564at2759"/>
<dbReference type="EMBL" id="ASPP01024927">
    <property type="protein sequence ID" value="ETO08496.1"/>
    <property type="molecule type" value="Genomic_DNA"/>
</dbReference>
<evidence type="ECO:0000313" key="8">
    <source>
        <dbReference type="EMBL" id="ETO08496.1"/>
    </source>
</evidence>
<protein>
    <recommendedName>
        <fullName evidence="10">Adhesin-like protein</fullName>
    </recommendedName>
</protein>
<dbReference type="AlphaFoldDB" id="X6M4E2"/>
<comment type="caution">
    <text evidence="8">The sequence shown here is derived from an EMBL/GenBank/DDBJ whole genome shotgun (WGS) entry which is preliminary data.</text>
</comment>
<dbReference type="InterPro" id="IPR011050">
    <property type="entry name" value="Pectin_lyase_fold/virulence"/>
</dbReference>
<keyword evidence="4" id="KW-0964">Secreted</keyword>
<dbReference type="PANTHER" id="PTHR11319">
    <property type="entry name" value="G PROTEIN-COUPLED RECEPTOR-RELATED"/>
    <property type="match status" value="1"/>
</dbReference>
<dbReference type="InterPro" id="IPR003368">
    <property type="entry name" value="POMP_repeat"/>
</dbReference>
<keyword evidence="7" id="KW-0998">Cell outer membrane</keyword>
<name>X6M4E2_RETFI</name>
<evidence type="ECO:0000256" key="3">
    <source>
        <dbReference type="ARBA" id="ARBA00004613"/>
    </source>
</evidence>
<organism evidence="8 9">
    <name type="scientific">Reticulomyxa filosa</name>
    <dbReference type="NCBI Taxonomy" id="46433"/>
    <lineage>
        <taxon>Eukaryota</taxon>
        <taxon>Sar</taxon>
        <taxon>Rhizaria</taxon>
        <taxon>Retaria</taxon>
        <taxon>Foraminifera</taxon>
        <taxon>Monothalamids</taxon>
        <taxon>Reticulomyxidae</taxon>
        <taxon>Reticulomyxa</taxon>
    </lineage>
</organism>
<feature type="non-terminal residue" evidence="8">
    <location>
        <position position="1"/>
    </location>
</feature>
<proteinExistence type="predicted"/>
<dbReference type="Pfam" id="PF02415">
    <property type="entry name" value="Chlam_PMP"/>
    <property type="match status" value="1"/>
</dbReference>
<dbReference type="Proteomes" id="UP000023152">
    <property type="component" value="Unassembled WGS sequence"/>
</dbReference>
<comment type="subcellular location">
    <subcellularLocation>
        <location evidence="1">Cell envelope</location>
    </subcellularLocation>
    <subcellularLocation>
        <location evidence="2">Cell outer membrane</location>
    </subcellularLocation>
    <subcellularLocation>
        <location evidence="3">Secreted</location>
    </subcellularLocation>
</comment>
<evidence type="ECO:0000256" key="4">
    <source>
        <dbReference type="ARBA" id="ARBA00022525"/>
    </source>
</evidence>